<evidence type="ECO:0000313" key="7">
    <source>
        <dbReference type="EMBL" id="SZX74016.1"/>
    </source>
</evidence>
<reference evidence="7 8" key="1">
    <citation type="submission" date="2016-10" db="EMBL/GenBank/DDBJ databases">
        <authorList>
            <person name="Cai Z."/>
        </authorList>
    </citation>
    <scope>NUCLEOTIDE SEQUENCE [LARGE SCALE GENOMIC DNA]</scope>
</reference>
<organism evidence="7 8">
    <name type="scientific">Tetradesmus obliquus</name>
    <name type="common">Green alga</name>
    <name type="synonym">Acutodesmus obliquus</name>
    <dbReference type="NCBI Taxonomy" id="3088"/>
    <lineage>
        <taxon>Eukaryota</taxon>
        <taxon>Viridiplantae</taxon>
        <taxon>Chlorophyta</taxon>
        <taxon>core chlorophytes</taxon>
        <taxon>Chlorophyceae</taxon>
        <taxon>CS clade</taxon>
        <taxon>Sphaeropleales</taxon>
        <taxon>Scenedesmaceae</taxon>
        <taxon>Tetradesmus</taxon>
    </lineage>
</organism>
<dbReference type="InterPro" id="IPR005000">
    <property type="entry name" value="Aldolase/citrate-lyase_domain"/>
</dbReference>
<comment type="cofactor">
    <cofactor evidence="1">
        <name>Mg(2+)</name>
        <dbReference type="ChEBI" id="CHEBI:18420"/>
    </cofactor>
</comment>
<dbReference type="InterPro" id="IPR015813">
    <property type="entry name" value="Pyrv/PenolPyrv_kinase-like_dom"/>
</dbReference>
<dbReference type="AlphaFoldDB" id="A0A383WBE2"/>
<evidence type="ECO:0000313" key="8">
    <source>
        <dbReference type="Proteomes" id="UP000256970"/>
    </source>
</evidence>
<dbReference type="GO" id="GO:0046872">
    <property type="term" value="F:metal ion binding"/>
    <property type="evidence" value="ECO:0007669"/>
    <property type="project" value="UniProtKB-KW"/>
</dbReference>
<keyword evidence="3 5" id="KW-0460">Magnesium</keyword>
<gene>
    <name evidence="7" type="ORF">BQ4739_LOCUS14272</name>
</gene>
<dbReference type="SUPFAM" id="SSF51621">
    <property type="entry name" value="Phosphoenolpyruvate/pyruvate domain"/>
    <property type="match status" value="1"/>
</dbReference>
<proteinExistence type="predicted"/>
<feature type="binding site" evidence="4">
    <location>
        <position position="122"/>
    </location>
    <ligand>
        <name>substrate</name>
    </ligand>
</feature>
<feature type="binding site" evidence="4">
    <location>
        <position position="206"/>
    </location>
    <ligand>
        <name>substrate</name>
    </ligand>
</feature>
<dbReference type="InterPro" id="IPR011206">
    <property type="entry name" value="Citrate_lyase_beta/mcl1/mcl2"/>
</dbReference>
<accession>A0A383WBE2</accession>
<dbReference type="Proteomes" id="UP000256970">
    <property type="component" value="Unassembled WGS sequence"/>
</dbReference>
<evidence type="ECO:0000256" key="4">
    <source>
        <dbReference type="PIRSR" id="PIRSR015582-1"/>
    </source>
</evidence>
<evidence type="ECO:0000259" key="6">
    <source>
        <dbReference type="Pfam" id="PF03328"/>
    </source>
</evidence>
<dbReference type="Pfam" id="PF03328">
    <property type="entry name" value="HpcH_HpaI"/>
    <property type="match status" value="1"/>
</dbReference>
<dbReference type="STRING" id="3088.A0A383WBE2"/>
<dbReference type="EMBL" id="FNXT01001203">
    <property type="protein sequence ID" value="SZX74016.1"/>
    <property type="molecule type" value="Genomic_DNA"/>
</dbReference>
<dbReference type="InterPro" id="IPR040186">
    <property type="entry name" value="Citramalyl-CoA_lyase"/>
</dbReference>
<feature type="domain" description="HpcH/HpaI aldolase/citrate lyase" evidence="6">
    <location>
        <begin position="59"/>
        <end position="311"/>
    </location>
</feature>
<dbReference type="PANTHER" id="PTHR11105:SF0">
    <property type="entry name" value="CITRAMALYL-COA LYASE, MITOCHONDRIAL"/>
    <property type="match status" value="1"/>
</dbReference>
<evidence type="ECO:0000256" key="1">
    <source>
        <dbReference type="ARBA" id="ARBA00001946"/>
    </source>
</evidence>
<feature type="binding site" evidence="5">
    <location>
        <position position="206"/>
    </location>
    <ligand>
        <name>Mg(2+)</name>
        <dbReference type="ChEBI" id="CHEBI:18420"/>
    </ligand>
</feature>
<dbReference type="PANTHER" id="PTHR11105">
    <property type="entry name" value="CITRATE LYASE SUBUNIT BETA-RELATED"/>
    <property type="match status" value="1"/>
</dbReference>
<keyword evidence="2 5" id="KW-0479">Metal-binding</keyword>
<protein>
    <recommendedName>
        <fullName evidence="6">HpcH/HpaI aldolase/citrate lyase domain-containing protein</fullName>
    </recommendedName>
</protein>
<feature type="binding site" evidence="5">
    <location>
        <position position="241"/>
    </location>
    <ligand>
        <name>Mg(2+)</name>
        <dbReference type="ChEBI" id="CHEBI:18420"/>
    </ligand>
</feature>
<dbReference type="GO" id="GO:0106064">
    <property type="term" value="P:regulation of cobalamin metabolic process"/>
    <property type="evidence" value="ECO:0007669"/>
    <property type="project" value="TreeGrafter"/>
</dbReference>
<name>A0A383WBE2_TETOB</name>
<evidence type="ECO:0000256" key="5">
    <source>
        <dbReference type="PIRSR" id="PIRSR015582-2"/>
    </source>
</evidence>
<dbReference type="PIRSF" id="PIRSF015582">
    <property type="entry name" value="Cit_lyase_B"/>
    <property type="match status" value="1"/>
</dbReference>
<evidence type="ECO:0000256" key="3">
    <source>
        <dbReference type="ARBA" id="ARBA00022842"/>
    </source>
</evidence>
<sequence>MVRWRSTWKTIAAACQNLKAPACCLHELGARSYAASAAAAAAAAAAAVHHHPHHYPPRRAMLYVPGTAERKLRKAATEISVDSIVMDCEDGVALNMKDVARATIALMLDDLDFCPSSEAAVRINPVSSGMAGDDLAAVLSAKRLPNALVVPKVEGPDEVHWLVDRVQQLLAKQRQRQQLGQGGSNCEGSSSRQGRQQPLALVTMCESAMALLDLRHTFEAALSYGAPGPLQLQACILGGDDMAASLGATRSADNGELAYARGQFLVTCRAMQVQAIDIVKIDLSEAGMRGLAAEARQAALAGWSGKQVIHPKQVPVVQVAFSPSAADVQAAMRLLTAYSEHQRQGQGAFIFEGKMIDAPTVLQARNVPALADRFEPSGADML</sequence>
<keyword evidence="8" id="KW-1185">Reference proteome</keyword>
<dbReference type="GO" id="GO:0047777">
    <property type="term" value="F:(S)-citramalyl-CoA lyase activity"/>
    <property type="evidence" value="ECO:0007669"/>
    <property type="project" value="TreeGrafter"/>
</dbReference>
<dbReference type="InterPro" id="IPR040442">
    <property type="entry name" value="Pyrv_kinase-like_dom_sf"/>
</dbReference>
<dbReference type="Gene3D" id="3.20.20.60">
    <property type="entry name" value="Phosphoenolpyruvate-binding domains"/>
    <property type="match status" value="1"/>
</dbReference>
<evidence type="ECO:0000256" key="2">
    <source>
        <dbReference type="ARBA" id="ARBA00022723"/>
    </source>
</evidence>